<feature type="compositionally biased region" description="Polar residues" evidence="1">
    <location>
        <begin position="128"/>
        <end position="137"/>
    </location>
</feature>
<feature type="compositionally biased region" description="Basic and acidic residues" evidence="1">
    <location>
        <begin position="104"/>
        <end position="113"/>
    </location>
</feature>
<proteinExistence type="predicted"/>
<dbReference type="EMBL" id="GECU01000918">
    <property type="protein sequence ID" value="JAT06789.1"/>
    <property type="molecule type" value="Transcribed_RNA"/>
</dbReference>
<dbReference type="AlphaFoldDB" id="A0A1B6K5R4"/>
<sequence length="167" mass="18761">AVLNYSQTSSPRVLSPTSMQSYSVPVFGHHNLLQLQSPISRSTFQDLGEQTVRTRSSDHGSFFAEEDNDRLPNRFFTENSHHLRSFGPGSSNLRSMSEEIQHQRLRHDSDERPSSMPTFFGGRFPHQSPRTPASSTPMVLDLNPNFDTIPRNLGSGSGSYDGDMFEE</sequence>
<reference evidence="2" key="1">
    <citation type="submission" date="2015-11" db="EMBL/GenBank/DDBJ databases">
        <title>De novo transcriptome assembly of four potential Pierce s Disease insect vectors from Arizona vineyards.</title>
        <authorList>
            <person name="Tassone E.E."/>
        </authorList>
    </citation>
    <scope>NUCLEOTIDE SEQUENCE</scope>
</reference>
<protein>
    <submittedName>
        <fullName evidence="2">Uncharacterized protein</fullName>
    </submittedName>
</protein>
<gene>
    <name evidence="2" type="ORF">g.3901</name>
</gene>
<name>A0A1B6K5R4_9HEMI</name>
<evidence type="ECO:0000256" key="1">
    <source>
        <dbReference type="SAM" id="MobiDB-lite"/>
    </source>
</evidence>
<organism evidence="2">
    <name type="scientific">Homalodisca liturata</name>
    <dbReference type="NCBI Taxonomy" id="320908"/>
    <lineage>
        <taxon>Eukaryota</taxon>
        <taxon>Metazoa</taxon>
        <taxon>Ecdysozoa</taxon>
        <taxon>Arthropoda</taxon>
        <taxon>Hexapoda</taxon>
        <taxon>Insecta</taxon>
        <taxon>Pterygota</taxon>
        <taxon>Neoptera</taxon>
        <taxon>Paraneoptera</taxon>
        <taxon>Hemiptera</taxon>
        <taxon>Auchenorrhyncha</taxon>
        <taxon>Membracoidea</taxon>
        <taxon>Cicadellidae</taxon>
        <taxon>Cicadellinae</taxon>
        <taxon>Proconiini</taxon>
        <taxon>Homalodisca</taxon>
    </lineage>
</organism>
<evidence type="ECO:0000313" key="2">
    <source>
        <dbReference type="EMBL" id="JAT06789.1"/>
    </source>
</evidence>
<feature type="region of interest" description="Disordered" evidence="1">
    <location>
        <begin position="104"/>
        <end position="167"/>
    </location>
</feature>
<feature type="non-terminal residue" evidence="2">
    <location>
        <position position="1"/>
    </location>
</feature>
<accession>A0A1B6K5R4</accession>